<dbReference type="GO" id="GO:0005737">
    <property type="term" value="C:cytoplasm"/>
    <property type="evidence" value="ECO:0007669"/>
    <property type="project" value="UniProtKB-SubCell"/>
</dbReference>
<dbReference type="SUPFAM" id="SSF46934">
    <property type="entry name" value="UBA-like"/>
    <property type="match status" value="1"/>
</dbReference>
<dbReference type="InterPro" id="IPR001816">
    <property type="entry name" value="Transl_elong_EFTs/EF1B"/>
</dbReference>
<evidence type="ECO:0000259" key="10">
    <source>
        <dbReference type="Pfam" id="PF00889"/>
    </source>
</evidence>
<dbReference type="InterPro" id="IPR009060">
    <property type="entry name" value="UBA-like_sf"/>
</dbReference>
<evidence type="ECO:0000256" key="5">
    <source>
        <dbReference type="ARBA" id="ARBA00022917"/>
    </source>
</evidence>
<evidence type="ECO:0000256" key="7">
    <source>
        <dbReference type="HAMAP-Rule" id="MF_00050"/>
    </source>
</evidence>
<keyword evidence="3 7" id="KW-0963">Cytoplasm</keyword>
<dbReference type="PROSITE" id="PS01126">
    <property type="entry name" value="EF_TS_1"/>
    <property type="match status" value="1"/>
</dbReference>
<comment type="subcellular location">
    <subcellularLocation>
        <location evidence="7 9">Cytoplasm</location>
    </subcellularLocation>
</comment>
<dbReference type="Gene3D" id="1.10.286.20">
    <property type="match status" value="1"/>
</dbReference>
<keyword evidence="4 7" id="KW-0251">Elongation factor</keyword>
<evidence type="ECO:0000256" key="3">
    <source>
        <dbReference type="ARBA" id="ARBA00022490"/>
    </source>
</evidence>
<dbReference type="RefSeq" id="WP_124724262.1">
    <property type="nucleotide sequence ID" value="NZ_CP034044.1"/>
</dbReference>
<dbReference type="Proteomes" id="UP000275883">
    <property type="component" value="Chromosome"/>
</dbReference>
<evidence type="ECO:0000256" key="9">
    <source>
        <dbReference type="RuleBase" id="RU000643"/>
    </source>
</evidence>
<evidence type="ECO:0000313" key="11">
    <source>
        <dbReference type="EMBL" id="AZG68567.1"/>
    </source>
</evidence>
<feature type="region of interest" description="Involved in Mg(2+) ion dislocation from EF-Tu" evidence="7">
    <location>
        <begin position="79"/>
        <end position="82"/>
    </location>
</feature>
<dbReference type="Pfam" id="PF00889">
    <property type="entry name" value="EF_TS"/>
    <property type="match status" value="1"/>
</dbReference>
<dbReference type="InterPro" id="IPR018101">
    <property type="entry name" value="Transl_elong_Ts_CS"/>
</dbReference>
<name>A0A3G8LGX5_9MOLU</name>
<dbReference type="PROSITE" id="PS01127">
    <property type="entry name" value="EF_TS_2"/>
    <property type="match status" value="1"/>
</dbReference>
<dbReference type="HAMAP" id="MF_00050">
    <property type="entry name" value="EF_Ts"/>
    <property type="match status" value="1"/>
</dbReference>
<accession>A0A3G8LGX5</accession>
<dbReference type="SUPFAM" id="SSF54713">
    <property type="entry name" value="Elongation factor Ts (EF-Ts), dimerisation domain"/>
    <property type="match status" value="2"/>
</dbReference>
<evidence type="ECO:0000256" key="8">
    <source>
        <dbReference type="RuleBase" id="RU000642"/>
    </source>
</evidence>
<dbReference type="Gene3D" id="1.10.8.10">
    <property type="entry name" value="DNA helicase RuvA subunit, C-terminal domain"/>
    <property type="match status" value="1"/>
</dbReference>
<sequence>MAVDLQKVKELRERTNSGFLDCKNALEETNNDIEKAIEWLQEKGIVKAAKKAGRIAADGIVRSAIKDNVAVLFELNSETDFVAKNQMFVELSNKIADVLLATKFEKVEDLADVKIDGMSIEENCNMLTAKIGEKISLRRAERLEANEGEVIAGYTHANNRVAVILSAKGTNAEHLRNVAMHIAALNPAHLFETCLNPEELKEIHDRVANDPKLQNKPEKIQESMKAGMLRKEFNEKGILMYQPFIMEESKTVAQYLKDSGLELLDAVRYEVGEGIEKKTVDFAAEVAEQMKQ</sequence>
<evidence type="ECO:0000256" key="4">
    <source>
        <dbReference type="ARBA" id="ARBA00022768"/>
    </source>
</evidence>
<comment type="function">
    <text evidence="6 7 8">Associates with the EF-Tu.GDP complex and induces the exchange of GDP to GTP. It remains bound to the aminoacyl-tRNA.EF-Tu.GTP complex up to the GTP hydrolysis stage on the ribosome.</text>
</comment>
<dbReference type="GO" id="GO:0003746">
    <property type="term" value="F:translation elongation factor activity"/>
    <property type="evidence" value="ECO:0007669"/>
    <property type="project" value="UniProtKB-UniRule"/>
</dbReference>
<dbReference type="OrthoDB" id="9808348at2"/>
<dbReference type="EMBL" id="CP034044">
    <property type="protein sequence ID" value="AZG68567.1"/>
    <property type="molecule type" value="Genomic_DNA"/>
</dbReference>
<dbReference type="FunFam" id="1.10.8.10:FF:000001">
    <property type="entry name" value="Elongation factor Ts"/>
    <property type="match status" value="1"/>
</dbReference>
<comment type="similarity">
    <text evidence="1 7 8">Belongs to the EF-Ts family.</text>
</comment>
<keyword evidence="5 7" id="KW-0648">Protein biosynthesis</keyword>
<feature type="domain" description="Translation elongation factor EFTs/EF1B dimerisation" evidence="10">
    <location>
        <begin position="70"/>
        <end position="273"/>
    </location>
</feature>
<protein>
    <recommendedName>
        <fullName evidence="2 7">Elongation factor Ts</fullName>
        <shortName evidence="7">EF-Ts</shortName>
    </recommendedName>
</protein>
<dbReference type="InterPro" id="IPR036402">
    <property type="entry name" value="EF-Ts_dimer_sf"/>
</dbReference>
<evidence type="ECO:0000256" key="6">
    <source>
        <dbReference type="ARBA" id="ARBA00025453"/>
    </source>
</evidence>
<dbReference type="PANTHER" id="PTHR11741:SF0">
    <property type="entry name" value="ELONGATION FACTOR TS, MITOCHONDRIAL"/>
    <property type="match status" value="1"/>
</dbReference>
<organism evidence="11 12">
    <name type="scientific">Mycoplasma struthionis</name>
    <dbReference type="NCBI Taxonomy" id="538220"/>
    <lineage>
        <taxon>Bacteria</taxon>
        <taxon>Bacillati</taxon>
        <taxon>Mycoplasmatota</taxon>
        <taxon>Mollicutes</taxon>
        <taxon>Mycoplasmataceae</taxon>
        <taxon>Mycoplasma</taxon>
    </lineage>
</organism>
<dbReference type="InterPro" id="IPR014039">
    <property type="entry name" value="Transl_elong_EFTs/EF1B_dimer"/>
</dbReference>
<evidence type="ECO:0000256" key="1">
    <source>
        <dbReference type="ARBA" id="ARBA00005532"/>
    </source>
</evidence>
<keyword evidence="12" id="KW-1185">Reference proteome</keyword>
<dbReference type="NCBIfam" id="TIGR00116">
    <property type="entry name" value="tsf"/>
    <property type="match status" value="1"/>
</dbReference>
<dbReference type="Gene3D" id="3.30.479.20">
    <property type="entry name" value="Elongation factor Ts, dimerisation domain"/>
    <property type="match status" value="2"/>
</dbReference>
<dbReference type="AlphaFoldDB" id="A0A3G8LGX5"/>
<dbReference type="KEGG" id="mstr:EGN60_01090"/>
<evidence type="ECO:0000256" key="2">
    <source>
        <dbReference type="ARBA" id="ARBA00016956"/>
    </source>
</evidence>
<dbReference type="PANTHER" id="PTHR11741">
    <property type="entry name" value="ELONGATION FACTOR TS"/>
    <property type="match status" value="1"/>
</dbReference>
<proteinExistence type="inferred from homology"/>
<reference evidence="11 12" key="1">
    <citation type="submission" date="2018-11" db="EMBL/GenBank/DDBJ databases">
        <title>Genome sequence of Mycoplasma struthionis sp. nov.</title>
        <authorList>
            <person name="Spergser J."/>
        </authorList>
    </citation>
    <scope>NUCLEOTIDE SEQUENCE [LARGE SCALE GENOMIC DNA]</scope>
    <source>
        <strain evidence="11 12">237IA</strain>
    </source>
</reference>
<gene>
    <name evidence="7" type="primary">tsf</name>
    <name evidence="11" type="ORF">EGN60_01090</name>
</gene>
<dbReference type="CDD" id="cd14275">
    <property type="entry name" value="UBA_EF-Ts"/>
    <property type="match status" value="1"/>
</dbReference>
<evidence type="ECO:0000313" key="12">
    <source>
        <dbReference type="Proteomes" id="UP000275883"/>
    </source>
</evidence>